<comment type="similarity">
    <text evidence="3">Belongs to the DapA family.</text>
</comment>
<name>A0ABW9QXC8_9ACTN</name>
<evidence type="ECO:0000256" key="6">
    <source>
        <dbReference type="ARBA" id="ARBA00022605"/>
    </source>
</evidence>
<protein>
    <recommendedName>
        <fullName evidence="4 12">4-hydroxy-tetrahydrodipicolinate synthase</fullName>
        <ecNumber evidence="4 12">4.3.3.7</ecNumber>
    </recommendedName>
</protein>
<keyword evidence="6" id="KW-0028">Amino-acid biosynthesis</keyword>
<evidence type="ECO:0000256" key="2">
    <source>
        <dbReference type="ARBA" id="ARBA00005120"/>
    </source>
</evidence>
<evidence type="ECO:0000256" key="9">
    <source>
        <dbReference type="ARBA" id="ARBA00023239"/>
    </source>
</evidence>
<evidence type="ECO:0000256" key="5">
    <source>
        <dbReference type="ARBA" id="ARBA00022490"/>
    </source>
</evidence>
<dbReference type="PRINTS" id="PR00146">
    <property type="entry name" value="DHPICSNTHASE"/>
</dbReference>
<keyword evidence="8" id="KW-0457">Lysine biosynthesis</keyword>
<comment type="caution">
    <text evidence="13">The sequence shown here is derived from an EMBL/GenBank/DDBJ whole genome shotgun (WGS) entry which is preliminary data.</text>
</comment>
<evidence type="ECO:0000256" key="4">
    <source>
        <dbReference type="ARBA" id="ARBA00012086"/>
    </source>
</evidence>
<keyword evidence="14" id="KW-1185">Reference proteome</keyword>
<dbReference type="InterPro" id="IPR005263">
    <property type="entry name" value="DapA"/>
</dbReference>
<proteinExistence type="inferred from homology"/>
<evidence type="ECO:0000256" key="11">
    <source>
        <dbReference type="ARBA" id="ARBA00047836"/>
    </source>
</evidence>
<accession>A0ABW9QXC8</accession>
<dbReference type="HAMAP" id="MF_00418">
    <property type="entry name" value="DapA"/>
    <property type="match status" value="1"/>
</dbReference>
<dbReference type="EMBL" id="WJHE01001047">
    <property type="protein sequence ID" value="MST34514.1"/>
    <property type="molecule type" value="Genomic_DNA"/>
</dbReference>
<keyword evidence="5" id="KW-0963">Cytoplasm</keyword>
<keyword evidence="10" id="KW-0704">Schiff base</keyword>
<sequence>MATPFDGDGRLDLDGAARLARWLVGQGNHGLVVSGTTGESPTLTDGEKAQLWQAVAAAVDVPVVAGTSTADTAHSLELTEAAVAAGVAGILAVTPYYSRPSQAGIEQHLRAIKAAAGDLPVLLYDIPVRTGRKVAPEVIVRLAADGVLAGVKDATADPAGSAALVAAAPAGFELYSGNDGDTLPLLAVGAVGVISVESHWAAPEVGEMIGAFRKGDVDHARAVNARLLPSHRFQSSDEAPNPVPTKAMLRVLGQP</sequence>
<comment type="catalytic activity">
    <reaction evidence="11">
        <text>L-aspartate 4-semialdehyde + pyruvate = (2S,4S)-4-hydroxy-2,3,4,5-tetrahydrodipicolinate + H2O + H(+)</text>
        <dbReference type="Rhea" id="RHEA:34171"/>
        <dbReference type="ChEBI" id="CHEBI:15361"/>
        <dbReference type="ChEBI" id="CHEBI:15377"/>
        <dbReference type="ChEBI" id="CHEBI:15378"/>
        <dbReference type="ChEBI" id="CHEBI:67139"/>
        <dbReference type="ChEBI" id="CHEBI:537519"/>
        <dbReference type="EC" id="4.3.3.7"/>
    </reaction>
</comment>
<dbReference type="EC" id="4.3.3.7" evidence="4 12"/>
<organism evidence="13 14">
    <name type="scientific">Acidiferrimicrobium australe</name>
    <dbReference type="NCBI Taxonomy" id="2664430"/>
    <lineage>
        <taxon>Bacteria</taxon>
        <taxon>Bacillati</taxon>
        <taxon>Actinomycetota</taxon>
        <taxon>Acidimicrobiia</taxon>
        <taxon>Acidimicrobiales</taxon>
        <taxon>Acidimicrobiaceae</taxon>
        <taxon>Acidiferrimicrobium</taxon>
    </lineage>
</organism>
<keyword evidence="7" id="KW-0220">Diaminopimelate biosynthesis</keyword>
<dbReference type="PROSITE" id="PS00665">
    <property type="entry name" value="DHDPS_1"/>
    <property type="match status" value="1"/>
</dbReference>
<keyword evidence="9 13" id="KW-0456">Lyase</keyword>
<dbReference type="Pfam" id="PF00701">
    <property type="entry name" value="DHDPS"/>
    <property type="match status" value="1"/>
</dbReference>
<evidence type="ECO:0000256" key="1">
    <source>
        <dbReference type="ARBA" id="ARBA00003294"/>
    </source>
</evidence>
<dbReference type="NCBIfam" id="TIGR00674">
    <property type="entry name" value="dapA"/>
    <property type="match status" value="1"/>
</dbReference>
<dbReference type="PIRSF" id="PIRSF001365">
    <property type="entry name" value="DHDPS"/>
    <property type="match status" value="1"/>
</dbReference>
<reference evidence="13 14" key="1">
    <citation type="submission" date="2019-11" db="EMBL/GenBank/DDBJ databases">
        <title>Acidiferrimicrobium australis gen. nov., sp. nov., an acidophilic and obligately heterotrophic, member of the Actinobacteria that catalyses dissimilatory oxido- reduction of iron isolated from metal-rich acidic water in Chile.</title>
        <authorList>
            <person name="Gonzalez D."/>
            <person name="Huber K."/>
            <person name="Hedrich S."/>
            <person name="Rojas-Villalobos C."/>
            <person name="Quatrini R."/>
            <person name="Dinamarca M.A."/>
            <person name="Schwarz A."/>
            <person name="Canales C."/>
            <person name="Nancucheo I."/>
        </authorList>
    </citation>
    <scope>NUCLEOTIDE SEQUENCE [LARGE SCALE GENOMIC DNA]</scope>
    <source>
        <strain evidence="13 14">USS-CCA1</strain>
    </source>
</reference>
<dbReference type="PROSITE" id="PS00666">
    <property type="entry name" value="DHDPS_2"/>
    <property type="match status" value="1"/>
</dbReference>
<evidence type="ECO:0000256" key="8">
    <source>
        <dbReference type="ARBA" id="ARBA00023154"/>
    </source>
</evidence>
<dbReference type="Proteomes" id="UP000437736">
    <property type="component" value="Unassembled WGS sequence"/>
</dbReference>
<dbReference type="InterPro" id="IPR013785">
    <property type="entry name" value="Aldolase_TIM"/>
</dbReference>
<dbReference type="InterPro" id="IPR020624">
    <property type="entry name" value="Schiff_base-form_aldolases_CS"/>
</dbReference>
<dbReference type="SMART" id="SM01130">
    <property type="entry name" value="DHDPS"/>
    <property type="match status" value="1"/>
</dbReference>
<evidence type="ECO:0000313" key="13">
    <source>
        <dbReference type="EMBL" id="MST34514.1"/>
    </source>
</evidence>
<evidence type="ECO:0000313" key="14">
    <source>
        <dbReference type="Proteomes" id="UP000437736"/>
    </source>
</evidence>
<feature type="non-terminal residue" evidence="13">
    <location>
        <position position="255"/>
    </location>
</feature>
<evidence type="ECO:0000256" key="7">
    <source>
        <dbReference type="ARBA" id="ARBA00022915"/>
    </source>
</evidence>
<dbReference type="GO" id="GO:0008840">
    <property type="term" value="F:4-hydroxy-tetrahydrodipicolinate synthase activity"/>
    <property type="evidence" value="ECO:0007669"/>
    <property type="project" value="UniProtKB-EC"/>
</dbReference>
<dbReference type="SUPFAM" id="SSF51569">
    <property type="entry name" value="Aldolase"/>
    <property type="match status" value="1"/>
</dbReference>
<comment type="function">
    <text evidence="1">Catalyzes the condensation of (S)-aspartate-beta-semialdehyde [(S)-ASA] and pyruvate to 4-hydroxy-tetrahydrodipicolinate (HTPA).</text>
</comment>
<evidence type="ECO:0000256" key="12">
    <source>
        <dbReference type="NCBIfam" id="TIGR00674"/>
    </source>
</evidence>
<gene>
    <name evidence="13" type="primary">dapA</name>
    <name evidence="13" type="ORF">GHK86_17525</name>
</gene>
<dbReference type="InterPro" id="IPR020625">
    <property type="entry name" value="Schiff_base-form_aldolases_AS"/>
</dbReference>
<comment type="pathway">
    <text evidence="2">Amino-acid biosynthesis; L-lysine biosynthesis via DAP pathway; (S)-tetrahydrodipicolinate from L-aspartate: step 3/4.</text>
</comment>
<evidence type="ECO:0000256" key="3">
    <source>
        <dbReference type="ARBA" id="ARBA00007592"/>
    </source>
</evidence>
<evidence type="ECO:0000256" key="10">
    <source>
        <dbReference type="ARBA" id="ARBA00023270"/>
    </source>
</evidence>
<dbReference type="Gene3D" id="3.20.20.70">
    <property type="entry name" value="Aldolase class I"/>
    <property type="match status" value="1"/>
</dbReference>
<dbReference type="PANTHER" id="PTHR12128:SF66">
    <property type="entry name" value="4-HYDROXY-2-OXOGLUTARATE ALDOLASE, MITOCHONDRIAL"/>
    <property type="match status" value="1"/>
</dbReference>
<dbReference type="PANTHER" id="PTHR12128">
    <property type="entry name" value="DIHYDRODIPICOLINATE SYNTHASE"/>
    <property type="match status" value="1"/>
</dbReference>
<dbReference type="InterPro" id="IPR002220">
    <property type="entry name" value="DapA-like"/>
</dbReference>